<evidence type="ECO:0000256" key="3">
    <source>
        <dbReference type="SAM" id="MobiDB-lite"/>
    </source>
</evidence>
<evidence type="ECO:0000256" key="1">
    <source>
        <dbReference type="ARBA" id="ARBA00023054"/>
    </source>
</evidence>
<feature type="compositionally biased region" description="Basic and acidic residues" evidence="3">
    <location>
        <begin position="152"/>
        <end position="166"/>
    </location>
</feature>
<dbReference type="EMBL" id="KQ977234">
    <property type="protein sequence ID" value="KYN04695.1"/>
    <property type="molecule type" value="Genomic_DNA"/>
</dbReference>
<dbReference type="KEGG" id="ccoa:108772318"/>
<protein>
    <recommendedName>
        <fullName evidence="4">Trichohyalin-plectin-homology domain-containing protein</fullName>
    </recommendedName>
</protein>
<evidence type="ECO:0000256" key="2">
    <source>
        <dbReference type="SAM" id="Coils"/>
    </source>
</evidence>
<evidence type="ECO:0000313" key="6">
    <source>
        <dbReference type="Proteomes" id="UP000078542"/>
    </source>
</evidence>
<dbReference type="Pfam" id="PF13868">
    <property type="entry name" value="TPH"/>
    <property type="match status" value="1"/>
</dbReference>
<keyword evidence="1 2" id="KW-0175">Coiled coil</keyword>
<gene>
    <name evidence="5" type="ORF">ALC62_04417</name>
</gene>
<keyword evidence="6" id="KW-1185">Reference proteome</keyword>
<dbReference type="STRING" id="456900.A0A151IK92"/>
<feature type="coiled-coil region" evidence="2">
    <location>
        <begin position="56"/>
        <end position="90"/>
    </location>
</feature>
<feature type="compositionally biased region" description="Basic and acidic residues" evidence="3">
    <location>
        <begin position="180"/>
        <end position="207"/>
    </location>
</feature>
<proteinExistence type="predicted"/>
<accession>A0A151IK92</accession>
<dbReference type="Proteomes" id="UP000078542">
    <property type="component" value="Unassembled WGS sequence"/>
</dbReference>
<feature type="domain" description="Trichohyalin-plectin-homology" evidence="4">
    <location>
        <begin position="118"/>
        <end position="390"/>
    </location>
</feature>
<evidence type="ECO:0000313" key="5">
    <source>
        <dbReference type="EMBL" id="KYN04695.1"/>
    </source>
</evidence>
<dbReference type="InterPro" id="IPR043597">
    <property type="entry name" value="TPH_dom"/>
</dbReference>
<dbReference type="AlphaFoldDB" id="A0A151IK92"/>
<evidence type="ECO:0000259" key="4">
    <source>
        <dbReference type="Pfam" id="PF13868"/>
    </source>
</evidence>
<name>A0A151IK92_9HYME</name>
<reference evidence="5 6" key="1">
    <citation type="submission" date="2016-03" db="EMBL/GenBank/DDBJ databases">
        <title>Cyphomyrmex costatus WGS genome.</title>
        <authorList>
            <person name="Nygaard S."/>
            <person name="Hu H."/>
            <person name="Boomsma J."/>
            <person name="Zhang G."/>
        </authorList>
    </citation>
    <scope>NUCLEOTIDE SEQUENCE [LARGE SCALE GENOMIC DNA]</scope>
    <source>
        <strain evidence="5">MS0001</strain>
        <tissue evidence="5">Whole body</tissue>
    </source>
</reference>
<sequence length="396" mass="46920">MLKTRRGWYLVDIKTDENDKKIKDEKEDALEARRAAIVKRGDNKIARRRSQAEQREAIIAEELSRAQKAIESTQEEIEVAHRLAAELSRRKNEEVKRALKSDHIKSSARSSSSCALEEAQSRLIEEKVRLEANQAELLKLWHEDKIAEKLQRAEDEKKKQNRRKDLQNQLADNQRRVQRRRIEEKEQDRKMMEQEMRKTQVENAKTREEKETNAILLRAEMAASIAAKKVWERKYKEALKDEDERIARIITEKETRHEKQLGIKTELRAAREAAINNVARELLTNVCKERKKQEIADELYREEQKSKWMEEPASRKQYDIAESFKEIAKQKAERKARDEAIDTAFVQYLAELRKKDIEKQREEDNARYAKKIQYGKELKNVITNNRVNYAMNILQR</sequence>
<dbReference type="OrthoDB" id="197839at2759"/>
<organism evidence="5 6">
    <name type="scientific">Cyphomyrmex costatus</name>
    <dbReference type="NCBI Taxonomy" id="456900"/>
    <lineage>
        <taxon>Eukaryota</taxon>
        <taxon>Metazoa</taxon>
        <taxon>Ecdysozoa</taxon>
        <taxon>Arthropoda</taxon>
        <taxon>Hexapoda</taxon>
        <taxon>Insecta</taxon>
        <taxon>Pterygota</taxon>
        <taxon>Neoptera</taxon>
        <taxon>Endopterygota</taxon>
        <taxon>Hymenoptera</taxon>
        <taxon>Apocrita</taxon>
        <taxon>Aculeata</taxon>
        <taxon>Formicoidea</taxon>
        <taxon>Formicidae</taxon>
        <taxon>Myrmicinae</taxon>
        <taxon>Cyphomyrmex</taxon>
    </lineage>
</organism>
<feature type="region of interest" description="Disordered" evidence="3">
    <location>
        <begin position="152"/>
        <end position="207"/>
    </location>
</feature>